<proteinExistence type="predicted"/>
<name>A0ACB6RDL3_9PLEO</name>
<keyword evidence="2" id="KW-1185">Reference proteome</keyword>
<evidence type="ECO:0000313" key="2">
    <source>
        <dbReference type="Proteomes" id="UP000799755"/>
    </source>
</evidence>
<sequence>MASINSLLNHEPTPDQARHTTGQDKLVAKITTSEAADALTTLSQLGRGGQYAPVRDHPSPTTSFTHAPRRTSSFGLHVSPVEPLPPIEQHLAHSPTLDQYHHHGSKSPEEQRRQSLLNRTSPAPVLAPIQSLSAMLHDRIHDQSQQMTTSYGKDVSQMVPPPSRSSDGGEFGRDRAQDCEPASVCDEGTISQIRETDVSVSSTLHPISTNLPLSQASDSQSQLQSPLPFIKHEPSSTPREATPSAAVAQSERHHSVSAENMDVDTLKAIEAVKQSELGLRVKKTPSESVASPTDPKPTLAPSKKRPAPGTSAIKKKGTAAPKKPASKKRRLDNEVRHERRSGTPGSRTSKVPTAKSTKKGSQAGTPVAESSPAPDHSSQAHASDDEADSSDDNTLYCICRKPDNHTWMIGCDGGCDDWFHGACVNMLQVDEKLVDKFICPNCEAVGRGQTTWKAMCRREGCGNPAIIEKGKESKYCSEACGIQFFQDQLQRTAGAKKTAAGKKSKKKGGKDGDDSAQASAEEDEPIPLGGVLRAKDLKALAVGSKDIEAFKRLGAGVLSPPQTASPTKATFGGVNGAINPAEDLNLTPAETMHLNALHTEKTDLKVRLEVLKDREKFVSMAREQALRRAEKEKLKVKEFCGYDSRLSWSDTEFLQWRRSKTGRAAFKWNTLSPTPEQIAAVDNEITGGGGGDSVVVSMSVDLPNPVSVNVEEKAKDMVCVKKRCPKHPNWQKLQLQDARFEEMEVVEAIKECEKEERSVSERARTRGAKRAMAADLVGNGDGGVDVDVDMEEKNREGWVEVVGA</sequence>
<dbReference type="EMBL" id="MU003493">
    <property type="protein sequence ID" value="KAF2476828.1"/>
    <property type="molecule type" value="Genomic_DNA"/>
</dbReference>
<accession>A0ACB6RDL3</accession>
<dbReference type="Proteomes" id="UP000799755">
    <property type="component" value="Unassembled WGS sequence"/>
</dbReference>
<evidence type="ECO:0000313" key="1">
    <source>
        <dbReference type="EMBL" id="KAF2476828.1"/>
    </source>
</evidence>
<reference evidence="1" key="1">
    <citation type="journal article" date="2020" name="Stud. Mycol.">
        <title>101 Dothideomycetes genomes: a test case for predicting lifestyles and emergence of pathogens.</title>
        <authorList>
            <person name="Haridas S."/>
            <person name="Albert R."/>
            <person name="Binder M."/>
            <person name="Bloem J."/>
            <person name="Labutti K."/>
            <person name="Salamov A."/>
            <person name="Andreopoulos B."/>
            <person name="Baker S."/>
            <person name="Barry K."/>
            <person name="Bills G."/>
            <person name="Bluhm B."/>
            <person name="Cannon C."/>
            <person name="Castanera R."/>
            <person name="Culley D."/>
            <person name="Daum C."/>
            <person name="Ezra D."/>
            <person name="Gonzalez J."/>
            <person name="Henrissat B."/>
            <person name="Kuo A."/>
            <person name="Liang C."/>
            <person name="Lipzen A."/>
            <person name="Lutzoni F."/>
            <person name="Magnuson J."/>
            <person name="Mondo S."/>
            <person name="Nolan M."/>
            <person name="Ohm R."/>
            <person name="Pangilinan J."/>
            <person name="Park H.-J."/>
            <person name="Ramirez L."/>
            <person name="Alfaro M."/>
            <person name="Sun H."/>
            <person name="Tritt A."/>
            <person name="Yoshinaga Y."/>
            <person name="Zwiers L.-H."/>
            <person name="Turgeon B."/>
            <person name="Goodwin S."/>
            <person name="Spatafora J."/>
            <person name="Crous P."/>
            <person name="Grigoriev I."/>
        </authorList>
    </citation>
    <scope>NUCLEOTIDE SEQUENCE</scope>
    <source>
        <strain evidence="1">ATCC 200398</strain>
    </source>
</reference>
<gene>
    <name evidence="1" type="ORF">BDR25DRAFT_299994</name>
</gene>
<organism evidence="1 2">
    <name type="scientific">Lindgomyces ingoldianus</name>
    <dbReference type="NCBI Taxonomy" id="673940"/>
    <lineage>
        <taxon>Eukaryota</taxon>
        <taxon>Fungi</taxon>
        <taxon>Dikarya</taxon>
        <taxon>Ascomycota</taxon>
        <taxon>Pezizomycotina</taxon>
        <taxon>Dothideomycetes</taxon>
        <taxon>Pleosporomycetidae</taxon>
        <taxon>Pleosporales</taxon>
        <taxon>Lindgomycetaceae</taxon>
        <taxon>Lindgomyces</taxon>
    </lineage>
</organism>
<protein>
    <submittedName>
        <fullName evidence="1">Uncharacterized protein</fullName>
    </submittedName>
</protein>
<comment type="caution">
    <text evidence="1">The sequence shown here is derived from an EMBL/GenBank/DDBJ whole genome shotgun (WGS) entry which is preliminary data.</text>
</comment>